<dbReference type="InParanoid" id="A0A165K590"/>
<dbReference type="SUPFAM" id="SSF51735">
    <property type="entry name" value="NAD(P)-binding Rossmann-fold domains"/>
    <property type="match status" value="1"/>
</dbReference>
<protein>
    <submittedName>
        <fullName evidence="7">GroES-like protein</fullName>
    </submittedName>
</protein>
<dbReference type="Pfam" id="PF00107">
    <property type="entry name" value="ADH_zinc_N"/>
    <property type="match status" value="1"/>
</dbReference>
<dbReference type="GO" id="GO:0005737">
    <property type="term" value="C:cytoplasm"/>
    <property type="evidence" value="ECO:0007669"/>
    <property type="project" value="TreeGrafter"/>
</dbReference>
<keyword evidence="3" id="KW-0479">Metal-binding</keyword>
<evidence type="ECO:0000256" key="2">
    <source>
        <dbReference type="ARBA" id="ARBA00008072"/>
    </source>
</evidence>
<proteinExistence type="inferred from homology"/>
<keyword evidence="8" id="KW-1185">Reference proteome</keyword>
<dbReference type="InterPro" id="IPR011032">
    <property type="entry name" value="GroES-like_sf"/>
</dbReference>
<dbReference type="Proteomes" id="UP000076842">
    <property type="component" value="Unassembled WGS sequence"/>
</dbReference>
<dbReference type="Gene3D" id="3.40.50.720">
    <property type="entry name" value="NAD(P)-binding Rossmann-like Domain"/>
    <property type="match status" value="1"/>
</dbReference>
<dbReference type="SUPFAM" id="SSF50129">
    <property type="entry name" value="GroES-like"/>
    <property type="match status" value="1"/>
</dbReference>
<dbReference type="OrthoDB" id="1879366at2759"/>
<dbReference type="CDD" id="cd08297">
    <property type="entry name" value="CAD3"/>
    <property type="match status" value="1"/>
</dbReference>
<reference evidence="7 8" key="1">
    <citation type="journal article" date="2016" name="Mol. Biol. Evol.">
        <title>Comparative Genomics of Early-Diverging Mushroom-Forming Fungi Provides Insights into the Origins of Lignocellulose Decay Capabilities.</title>
        <authorList>
            <person name="Nagy L.G."/>
            <person name="Riley R."/>
            <person name="Tritt A."/>
            <person name="Adam C."/>
            <person name="Daum C."/>
            <person name="Floudas D."/>
            <person name="Sun H."/>
            <person name="Yadav J.S."/>
            <person name="Pangilinan J."/>
            <person name="Larsson K.H."/>
            <person name="Matsuura K."/>
            <person name="Barry K."/>
            <person name="Labutti K."/>
            <person name="Kuo R."/>
            <person name="Ohm R.A."/>
            <person name="Bhattacharya S.S."/>
            <person name="Shirouzu T."/>
            <person name="Yoshinaga Y."/>
            <person name="Martin F.M."/>
            <person name="Grigoriev I.V."/>
            <person name="Hibbett D.S."/>
        </authorList>
    </citation>
    <scope>NUCLEOTIDE SEQUENCE [LARGE SCALE GENOMIC DNA]</scope>
    <source>
        <strain evidence="7 8">HHB12733</strain>
    </source>
</reference>
<dbReference type="Gene3D" id="3.90.180.10">
    <property type="entry name" value="Medium-chain alcohol dehydrogenases, catalytic domain"/>
    <property type="match status" value="1"/>
</dbReference>
<dbReference type="InterPro" id="IPR020843">
    <property type="entry name" value="ER"/>
</dbReference>
<comment type="cofactor">
    <cofactor evidence="1">
        <name>Zn(2+)</name>
        <dbReference type="ChEBI" id="CHEBI:29105"/>
    </cofactor>
</comment>
<keyword evidence="4" id="KW-0862">Zinc</keyword>
<evidence type="ECO:0000256" key="1">
    <source>
        <dbReference type="ARBA" id="ARBA00001947"/>
    </source>
</evidence>
<evidence type="ECO:0000313" key="7">
    <source>
        <dbReference type="EMBL" id="KZT62701.1"/>
    </source>
</evidence>
<dbReference type="STRING" id="1353952.A0A165K590"/>
<accession>A0A165K590</accession>
<comment type="similarity">
    <text evidence="2">Belongs to the zinc-containing alcohol dehydrogenase family.</text>
</comment>
<name>A0A165K590_9BASI</name>
<evidence type="ECO:0000259" key="6">
    <source>
        <dbReference type="SMART" id="SM00829"/>
    </source>
</evidence>
<keyword evidence="5" id="KW-0560">Oxidoreductase</keyword>
<dbReference type="GO" id="GO:0004022">
    <property type="term" value="F:alcohol dehydrogenase (NAD+) activity"/>
    <property type="evidence" value="ECO:0007669"/>
    <property type="project" value="TreeGrafter"/>
</dbReference>
<dbReference type="AlphaFoldDB" id="A0A165K590"/>
<dbReference type="InterPro" id="IPR013154">
    <property type="entry name" value="ADH-like_N"/>
</dbReference>
<evidence type="ECO:0000256" key="4">
    <source>
        <dbReference type="ARBA" id="ARBA00022833"/>
    </source>
</evidence>
<dbReference type="EMBL" id="KV423915">
    <property type="protein sequence ID" value="KZT62701.1"/>
    <property type="molecule type" value="Genomic_DNA"/>
</dbReference>
<evidence type="ECO:0000256" key="3">
    <source>
        <dbReference type="ARBA" id="ARBA00022723"/>
    </source>
</evidence>
<organism evidence="7 8">
    <name type="scientific">Calocera cornea HHB12733</name>
    <dbReference type="NCBI Taxonomy" id="1353952"/>
    <lineage>
        <taxon>Eukaryota</taxon>
        <taxon>Fungi</taxon>
        <taxon>Dikarya</taxon>
        <taxon>Basidiomycota</taxon>
        <taxon>Agaricomycotina</taxon>
        <taxon>Dacrymycetes</taxon>
        <taxon>Dacrymycetales</taxon>
        <taxon>Dacrymycetaceae</taxon>
        <taxon>Calocera</taxon>
    </lineage>
</organism>
<dbReference type="PANTHER" id="PTHR42940">
    <property type="entry name" value="ALCOHOL DEHYDROGENASE 1-RELATED"/>
    <property type="match status" value="1"/>
</dbReference>
<feature type="domain" description="Enoyl reductase (ER)" evidence="6">
    <location>
        <begin position="14"/>
        <end position="353"/>
    </location>
</feature>
<dbReference type="GO" id="GO:0046872">
    <property type="term" value="F:metal ion binding"/>
    <property type="evidence" value="ECO:0007669"/>
    <property type="project" value="UniProtKB-KW"/>
</dbReference>
<dbReference type="PANTHER" id="PTHR42940:SF8">
    <property type="entry name" value="VACUOLAR PROTEIN SORTING-ASSOCIATED PROTEIN 11"/>
    <property type="match status" value="1"/>
</dbReference>
<dbReference type="Pfam" id="PF08240">
    <property type="entry name" value="ADH_N"/>
    <property type="match status" value="1"/>
</dbReference>
<sequence length="357" mass="39191">MAVESLGPLPKTMRGLQIVEWGKPYVYSENIPVPQIKEDELLIKITVAGYCHTETMVLRGDFDKLIPWDPLPQIPSHEATGYIAAMGSAVDKSQFQLGQRVACLNYRSWCKTCEDCKRGMQLYCDNLKSNGTTVDGAMAEYMIADPGSTLVLPDKVPFEKAAPLMCAGATIYSGVKRANLKPGQVMAIVGVGALGHLGVQFAKCLGYKVVAIDSRDAPLELVKSLKHPPDIVINSTEGYKAALAKIPWPVDAVLVATDAIPAYEFGLEITRKHGTFVDVGQPFDPIPVHYRHLIWRNVSVVGVSLGTIEDTKEMVQLFADHDLECKTKMYDIKDIEQLIADTHDKNMAGKMVVKVSD</sequence>
<gene>
    <name evidence="7" type="ORF">CALCODRAFT_489707</name>
</gene>
<evidence type="ECO:0000256" key="5">
    <source>
        <dbReference type="ARBA" id="ARBA00023002"/>
    </source>
</evidence>
<dbReference type="InterPro" id="IPR036291">
    <property type="entry name" value="NAD(P)-bd_dom_sf"/>
</dbReference>
<dbReference type="SMART" id="SM00829">
    <property type="entry name" value="PKS_ER"/>
    <property type="match status" value="1"/>
</dbReference>
<dbReference type="InterPro" id="IPR013149">
    <property type="entry name" value="ADH-like_C"/>
</dbReference>
<evidence type="ECO:0000313" key="8">
    <source>
        <dbReference type="Proteomes" id="UP000076842"/>
    </source>
</evidence>